<dbReference type="AlphaFoldDB" id="A0AAJ5WXF2"/>
<sequence length="81" mass="9237">MEQGQILQQLTELFRDVLENDDIVLTETTTANDIEEWDSLYHIQLVVAIEKHYKIKFTASEIQSWKNVGDMAKAVATKLGA</sequence>
<dbReference type="SUPFAM" id="SSF47336">
    <property type="entry name" value="ACP-like"/>
    <property type="match status" value="1"/>
</dbReference>
<dbReference type="Gene3D" id="1.10.1200.10">
    <property type="entry name" value="ACP-like"/>
    <property type="match status" value="1"/>
</dbReference>
<dbReference type="InterPro" id="IPR009081">
    <property type="entry name" value="PP-bd_ACP"/>
</dbReference>
<reference evidence="2" key="1">
    <citation type="submission" date="2023-03" db="EMBL/GenBank/DDBJ databases">
        <title>Andean soil-derived lignocellulolytic bacterial consortium as a source of novel taxa and putative plastic-active enzymes.</title>
        <authorList>
            <person name="Diaz-Garcia L."/>
            <person name="Chuvochina M."/>
            <person name="Feuerriegel G."/>
            <person name="Bunk B."/>
            <person name="Sproer C."/>
            <person name="Streit W.R."/>
            <person name="Rodriguez L.M."/>
            <person name="Overmann J."/>
            <person name="Jimenez D.J."/>
        </authorList>
    </citation>
    <scope>NUCLEOTIDE SEQUENCE</scope>
    <source>
        <strain evidence="2">MAG 7</strain>
    </source>
</reference>
<feature type="domain" description="Carrier" evidence="1">
    <location>
        <begin position="8"/>
        <end position="75"/>
    </location>
</feature>
<evidence type="ECO:0000313" key="2">
    <source>
        <dbReference type="EMBL" id="WEK37367.1"/>
    </source>
</evidence>
<dbReference type="Pfam" id="PF00550">
    <property type="entry name" value="PP-binding"/>
    <property type="match status" value="1"/>
</dbReference>
<proteinExistence type="predicted"/>
<evidence type="ECO:0000259" key="1">
    <source>
        <dbReference type="Pfam" id="PF00550"/>
    </source>
</evidence>
<evidence type="ECO:0000313" key="3">
    <source>
        <dbReference type="Proteomes" id="UP001220610"/>
    </source>
</evidence>
<accession>A0AAJ5WXF2</accession>
<organism evidence="2 3">
    <name type="scientific">Candidatus Pseudobacter hemicellulosilyticus</name>
    <dbReference type="NCBI Taxonomy" id="3121375"/>
    <lineage>
        <taxon>Bacteria</taxon>
        <taxon>Pseudomonadati</taxon>
        <taxon>Bacteroidota</taxon>
        <taxon>Chitinophagia</taxon>
        <taxon>Chitinophagales</taxon>
        <taxon>Chitinophagaceae</taxon>
        <taxon>Pseudobacter</taxon>
    </lineage>
</organism>
<protein>
    <submittedName>
        <fullName evidence="2">Acyl carrier protein</fullName>
    </submittedName>
</protein>
<name>A0AAJ5WXF2_9BACT</name>
<dbReference type="EMBL" id="CP119311">
    <property type="protein sequence ID" value="WEK37367.1"/>
    <property type="molecule type" value="Genomic_DNA"/>
</dbReference>
<gene>
    <name evidence="2" type="ORF">P0Y53_07630</name>
</gene>
<dbReference type="InterPro" id="IPR036736">
    <property type="entry name" value="ACP-like_sf"/>
</dbReference>
<dbReference type="Proteomes" id="UP001220610">
    <property type="component" value="Chromosome"/>
</dbReference>